<evidence type="ECO:0000256" key="1">
    <source>
        <dbReference type="RuleBase" id="RU368002"/>
    </source>
</evidence>
<protein>
    <recommendedName>
        <fullName evidence="1">Glycine N-acyltransferase-like protein</fullName>
        <ecNumber evidence="1">2.3.1.-</ecNumber>
    </recommendedName>
</protein>
<dbReference type="Gene3D" id="3.40.630.30">
    <property type="match status" value="1"/>
</dbReference>
<dbReference type="PANTHER" id="PTHR15298:SF1">
    <property type="entry name" value="GLYCINE N-ACYLTRANSFERASE-LIKE PROTEIN"/>
    <property type="match status" value="1"/>
</dbReference>
<evidence type="ECO:0000313" key="4">
    <source>
        <dbReference type="Proteomes" id="UP000005408"/>
    </source>
</evidence>
<organism evidence="3 4">
    <name type="scientific">Magallana gigas</name>
    <name type="common">Pacific oyster</name>
    <name type="synonym">Crassostrea gigas</name>
    <dbReference type="NCBI Taxonomy" id="29159"/>
    <lineage>
        <taxon>Eukaryota</taxon>
        <taxon>Metazoa</taxon>
        <taxon>Spiralia</taxon>
        <taxon>Lophotrochozoa</taxon>
        <taxon>Mollusca</taxon>
        <taxon>Bivalvia</taxon>
        <taxon>Autobranchia</taxon>
        <taxon>Pteriomorphia</taxon>
        <taxon>Ostreida</taxon>
        <taxon>Ostreoidea</taxon>
        <taxon>Ostreidae</taxon>
        <taxon>Magallana</taxon>
    </lineage>
</organism>
<dbReference type="AlphaFoldDB" id="A0A8W8HQ16"/>
<dbReference type="InterPro" id="IPR010313">
    <property type="entry name" value="Glycine_N-acyltransferase"/>
</dbReference>
<keyword evidence="4" id="KW-1185">Reference proteome</keyword>
<keyword evidence="1" id="KW-0012">Acyltransferase</keyword>
<sequence length="281" mass="32298">MAVREVLPKEYDELDQKLEKELPLSICGLVHFRLMGKEHLLTEKMMLVDSWPNFSVLVIIKRQMRETWLSVCFCKDPEFAANLDTILQFASRDTSLPLYIIGCTPDVMDALINFNQSATSCPFRRLCPDVMVYTLPAENIVPLTIPDGFKITELSNIHTENVHKSWPYATKEEWINYQITHFPSVLIETEDGRPVAWEVQHEYGAVGALHVEPEYRRSKLGSVVTRNLAEKMTKDGQLVFALVEESNPISIAFHENNGYVRMPFKFSCMGFCMEAKKKKEM</sequence>
<name>A0A8W8HQ16_MAGGI</name>
<dbReference type="EC" id="2.3.1.-" evidence="1"/>
<keyword evidence="1" id="KW-0808">Transferase</keyword>
<dbReference type="Proteomes" id="UP000005408">
    <property type="component" value="Unassembled WGS sequence"/>
</dbReference>
<comment type="similarity">
    <text evidence="1">Belongs to the glycine N-acyltransferase family.</text>
</comment>
<dbReference type="GO" id="GO:0047961">
    <property type="term" value="F:glycine N-acyltransferase activity"/>
    <property type="evidence" value="ECO:0007669"/>
    <property type="project" value="InterPro"/>
</dbReference>
<reference evidence="3" key="1">
    <citation type="submission" date="2022-08" db="UniProtKB">
        <authorList>
            <consortium name="EnsemblMetazoa"/>
        </authorList>
    </citation>
    <scope>IDENTIFICATION</scope>
    <source>
        <strain evidence="3">05x7-T-G4-1.051#20</strain>
    </source>
</reference>
<dbReference type="InterPro" id="IPR013653">
    <property type="entry name" value="GCN5-like_dom"/>
</dbReference>
<evidence type="ECO:0000259" key="2">
    <source>
        <dbReference type="PROSITE" id="PS51186"/>
    </source>
</evidence>
<dbReference type="PANTHER" id="PTHR15298">
    <property type="entry name" value="L-COA N-ACYLTRANSFERASE-RELATED"/>
    <property type="match status" value="1"/>
</dbReference>
<feature type="domain" description="N-acetyltransferase" evidence="2">
    <location>
        <begin position="138"/>
        <end position="278"/>
    </location>
</feature>
<proteinExistence type="inferred from homology"/>
<dbReference type="InterPro" id="IPR000182">
    <property type="entry name" value="GNAT_dom"/>
</dbReference>
<dbReference type="EnsemblMetazoa" id="G10545.1">
    <property type="protein sequence ID" value="G10545.1:cds"/>
    <property type="gene ID" value="G10545"/>
</dbReference>
<dbReference type="PROSITE" id="PS51186">
    <property type="entry name" value="GNAT"/>
    <property type="match status" value="1"/>
</dbReference>
<dbReference type="SUPFAM" id="SSF55729">
    <property type="entry name" value="Acyl-CoA N-acyltransferases (Nat)"/>
    <property type="match status" value="1"/>
</dbReference>
<evidence type="ECO:0000313" key="3">
    <source>
        <dbReference type="EnsemblMetazoa" id="G10545.1:cds"/>
    </source>
</evidence>
<dbReference type="Pfam" id="PF08445">
    <property type="entry name" value="FR47"/>
    <property type="match status" value="1"/>
</dbReference>
<dbReference type="InterPro" id="IPR016181">
    <property type="entry name" value="Acyl_CoA_acyltransferase"/>
</dbReference>
<dbReference type="GO" id="GO:0005739">
    <property type="term" value="C:mitochondrion"/>
    <property type="evidence" value="ECO:0007669"/>
    <property type="project" value="InterPro"/>
</dbReference>
<accession>A0A8W8HQ16</accession>